<feature type="domain" description="MalT-like TPR region" evidence="4">
    <location>
        <begin position="829"/>
        <end position="1127"/>
    </location>
</feature>
<reference evidence="6 7" key="1">
    <citation type="submission" date="2019-11" db="EMBL/GenBank/DDBJ databases">
        <title>Whole genome sequence of Haloferax sp. MBLA0078.</title>
        <authorList>
            <person name="Seo M.-J."/>
            <person name="Cho E.-S."/>
        </authorList>
    </citation>
    <scope>NUCLEOTIDE SEQUENCE [LARGE SCALE GENOMIC DNA]</scope>
    <source>
        <strain evidence="6 7">MBLA0078</strain>
    </source>
</reference>
<accession>A0A6A8G9R7</accession>
<organism evidence="6 7">
    <name type="scientific">Haloferax marinum</name>
    <dbReference type="NCBI Taxonomy" id="2666143"/>
    <lineage>
        <taxon>Archaea</taxon>
        <taxon>Methanobacteriati</taxon>
        <taxon>Methanobacteriota</taxon>
        <taxon>Stenosarchaea group</taxon>
        <taxon>Halobacteria</taxon>
        <taxon>Halobacteriales</taxon>
        <taxon>Haloferacaceae</taxon>
        <taxon>Haloferax</taxon>
    </lineage>
</organism>
<dbReference type="PANTHER" id="PTHR10098">
    <property type="entry name" value="RAPSYN-RELATED"/>
    <property type="match status" value="1"/>
</dbReference>
<proteinExistence type="predicted"/>
<name>A0A6A8G9R7_9EURY</name>
<gene>
    <name evidence="6" type="ORF">GJR99_09765</name>
</gene>
<feature type="region of interest" description="Disordered" evidence="2">
    <location>
        <begin position="259"/>
        <end position="315"/>
    </location>
</feature>
<evidence type="ECO:0000256" key="1">
    <source>
        <dbReference type="PROSITE-ProRule" id="PRU00339"/>
    </source>
</evidence>
<dbReference type="SMART" id="SM00028">
    <property type="entry name" value="TPR"/>
    <property type="match status" value="6"/>
</dbReference>
<comment type="caution">
    <text evidence="6">The sequence shown here is derived from an EMBL/GenBank/DDBJ whole genome shotgun (WGS) entry which is preliminary data.</text>
</comment>
<dbReference type="InterPro" id="IPR036390">
    <property type="entry name" value="WH_DNA-bd_sf"/>
</dbReference>
<dbReference type="RefSeq" id="WP_151111642.1">
    <property type="nucleotide sequence ID" value="NZ_WKJQ01000001.1"/>
</dbReference>
<evidence type="ECO:0000259" key="5">
    <source>
        <dbReference type="Pfam" id="PF25199"/>
    </source>
</evidence>
<evidence type="ECO:0000256" key="2">
    <source>
        <dbReference type="SAM" id="MobiDB-lite"/>
    </source>
</evidence>
<dbReference type="SUPFAM" id="SSF46785">
    <property type="entry name" value="Winged helix' DNA-binding domain"/>
    <property type="match status" value="1"/>
</dbReference>
<dbReference type="Proteomes" id="UP000443423">
    <property type="component" value="Unassembled WGS sequence"/>
</dbReference>
<sequence length="1205" mass="133879">MTTDSDTNADLIELVFDRFDFLRVLDGNRLDKPELADTLGYSRSTVDRAVRELDTFGLVVEGNRGYTTSLKGGYLLTLFRSYRDDLQDVLELDPVLVEETTDYPLPIDVVVGSDVEFSSGPSPDRPIERLGDRFDSTSHGSFVFARRPNHAYTERLTEWVAAGHSCRIVAPESVVTALWREFPVLLETMQNAPNCSIRTGDVPPFSLTLTVTDGTTLLSVVDYDESERPRCVVNNTSEAGVAWGRRRIESLWKDATPFDLGGHCSGESDGTAETDDPTHPPGAREAKQDTDEREDERDVVDPRTTPGSDAGESVSEATADVHGVHGDPLPTTLHSQGFVRLSANYFDRVGASPPLACWRAGFDLGEVRKGYALDRERPTPDGRENVTDDLFERLRSGDDHVVVGPPGSGKSTVCMSVATRWYECERGPVLYRKSGQRDPFAATAHLGAYLAETPGHALVVVEDATRSEANAIFELVREFADDGQVTFLFDSRENEWRDNHLRGSARLESYRTQAIDVLSVPPVDALERERIVDHFEATVDQPIDVDSEELHRGEADELAPGEMYLFFHRLARYIGTTSYDDSGPTTLLDDIDGVYDDLQRVDDELGVDVGVLVNLLNAAGLDVDVPLVYVLSSSSRDESVVESALDELERSVLYSALGDTDDTRVRTVHETWSTRFLQRLLDVESERKARRRFERCLAALFSLVDDADERQHVQSVFGGTADVVRTIEDDLESWGDRLVQSVFQLGVNNPTLSALFAETDYSAVEIPDACDATRRLDARRWRARMFVNGGELERARREFESLTDVDVDELDEEALVRAHADGFAGVSEVARFRSEFERAREAARTALDHFERIDDDEGRSDVLNALGSIEMRVDNFDAAREQYERALELRADVGNETKIASTLANLAQAEQLTGSYDEAREYAHRSLQIRRDIGYRWGEAISLSILGVIENEDGTLTQAERYTRLALEIRRDIGDTLGIASSSANLAAIEVRSGRLEDAHERYTSLLELTADEQLGWVNGGVQQGLAETSLELNDPETAIDHAERAADLFEESESRVAAARRIQARAEFERGNLERARDIAEAVAKRSVDLGPEEKTRSNAILGRILVEMGDEDAGFEHLRDAVETAPDGVTEGRCLCQLADALRDVERVADALDALERAVACFSTVEATVRQRETRRDALTLATEGGDELSVDELHSRLDRHTK</sequence>
<evidence type="ECO:0000259" key="4">
    <source>
        <dbReference type="Pfam" id="PF17874"/>
    </source>
</evidence>
<dbReference type="EMBL" id="WKJQ01000001">
    <property type="protein sequence ID" value="MRW96856.1"/>
    <property type="molecule type" value="Genomic_DNA"/>
</dbReference>
<feature type="repeat" description="TPR" evidence="1">
    <location>
        <begin position="860"/>
        <end position="893"/>
    </location>
</feature>
<dbReference type="Pfam" id="PF25199">
    <property type="entry name" value="nSTAND_NTPase5"/>
    <property type="match status" value="1"/>
</dbReference>
<evidence type="ECO:0000313" key="7">
    <source>
        <dbReference type="Proteomes" id="UP000443423"/>
    </source>
</evidence>
<dbReference type="SUPFAM" id="SSF48452">
    <property type="entry name" value="TPR-like"/>
    <property type="match status" value="2"/>
</dbReference>
<dbReference type="Gene3D" id="1.25.40.10">
    <property type="entry name" value="Tetratricopeptide repeat domain"/>
    <property type="match status" value="2"/>
</dbReference>
<keyword evidence="1" id="KW-0802">TPR repeat</keyword>
<keyword evidence="7" id="KW-1185">Reference proteome</keyword>
<dbReference type="AlphaFoldDB" id="A0A6A8G9R7"/>
<dbReference type="Pfam" id="PF17874">
    <property type="entry name" value="TPR_MalT"/>
    <property type="match status" value="1"/>
</dbReference>
<dbReference type="SUPFAM" id="SSF52540">
    <property type="entry name" value="P-loop containing nucleoside triphosphate hydrolases"/>
    <property type="match status" value="1"/>
</dbReference>
<dbReference type="InterPro" id="IPR041617">
    <property type="entry name" value="TPR_MalT"/>
</dbReference>
<dbReference type="InterPro" id="IPR027417">
    <property type="entry name" value="P-loop_NTPase"/>
</dbReference>
<dbReference type="Pfam" id="PF08350">
    <property type="entry name" value="FilR1_middle"/>
    <property type="match status" value="1"/>
</dbReference>
<dbReference type="InterPro" id="IPR011990">
    <property type="entry name" value="TPR-like_helical_dom_sf"/>
</dbReference>
<evidence type="ECO:0000259" key="3">
    <source>
        <dbReference type="Pfam" id="PF08350"/>
    </source>
</evidence>
<dbReference type="PROSITE" id="PS50005">
    <property type="entry name" value="TPR"/>
    <property type="match status" value="1"/>
</dbReference>
<dbReference type="OrthoDB" id="11410at2157"/>
<evidence type="ECO:0000313" key="6">
    <source>
        <dbReference type="EMBL" id="MRW96856.1"/>
    </source>
</evidence>
<protein>
    <submittedName>
        <fullName evidence="6">Tetratricopeptide repeat protein</fullName>
    </submittedName>
</protein>
<dbReference type="InterPro" id="IPR013561">
    <property type="entry name" value="FilR1_middle_dom"/>
</dbReference>
<dbReference type="InterPro" id="IPR057574">
    <property type="entry name" value="nSTAND_NTPase5_dom"/>
</dbReference>
<dbReference type="InterPro" id="IPR019734">
    <property type="entry name" value="TPR_rpt"/>
</dbReference>
<feature type="domain" description="Novel STAND NTPase 5" evidence="5">
    <location>
        <begin position="400"/>
        <end position="498"/>
    </location>
</feature>
<feature type="domain" description="Methanogenesis regulatory protein FilR1 middle" evidence="3">
    <location>
        <begin position="123"/>
        <end position="254"/>
    </location>
</feature>
<dbReference type="PANTHER" id="PTHR10098:SF108">
    <property type="entry name" value="TETRATRICOPEPTIDE REPEAT PROTEIN 28"/>
    <property type="match status" value="1"/>
</dbReference>
<feature type="compositionally biased region" description="Basic and acidic residues" evidence="2">
    <location>
        <begin position="276"/>
        <end position="290"/>
    </location>
</feature>